<dbReference type="GO" id="GO:0004475">
    <property type="term" value="F:mannose-1-phosphate guanylyltransferase (GTP) activity"/>
    <property type="evidence" value="ECO:0007669"/>
    <property type="project" value="UniProtKB-EC"/>
</dbReference>
<dbReference type="SUPFAM" id="SSF51182">
    <property type="entry name" value="RmlC-like cupins"/>
    <property type="match status" value="1"/>
</dbReference>
<evidence type="ECO:0000256" key="2">
    <source>
        <dbReference type="ARBA" id="ARBA00006115"/>
    </source>
</evidence>
<dbReference type="PATRIC" id="fig|693.5.peg.3322"/>
<dbReference type="RefSeq" id="WP_053396883.1">
    <property type="nucleotide sequence ID" value="NZ_LHPJ01000018.1"/>
</dbReference>
<dbReference type="Gene3D" id="3.90.550.10">
    <property type="entry name" value="Spore Coat Polysaccharide Biosynthesis Protein SpsA, Chain A"/>
    <property type="match status" value="1"/>
</dbReference>
<dbReference type="Proteomes" id="UP000037515">
    <property type="component" value="Unassembled WGS sequence"/>
</dbReference>
<keyword evidence="7" id="KW-0342">GTP-binding</keyword>
<evidence type="ECO:0000259" key="11">
    <source>
        <dbReference type="Pfam" id="PF01050"/>
    </source>
</evidence>
<gene>
    <name evidence="13" type="primary">cpsB</name>
    <name evidence="13" type="ORF">AKJ17_16315</name>
</gene>
<dbReference type="GO" id="GO:0005525">
    <property type="term" value="F:GTP binding"/>
    <property type="evidence" value="ECO:0007669"/>
    <property type="project" value="UniProtKB-KW"/>
</dbReference>
<dbReference type="GO" id="GO:0009298">
    <property type="term" value="P:GDP-mannose biosynthetic process"/>
    <property type="evidence" value="ECO:0007669"/>
    <property type="project" value="UniProtKB-UniPathway"/>
</dbReference>
<dbReference type="InterPro" id="IPR049577">
    <property type="entry name" value="GMPP_N"/>
</dbReference>
<dbReference type="EC" id="2.7.7.13" evidence="3"/>
<organism evidence="13 14">
    <name type="scientific">Vibrio nereis</name>
    <dbReference type="NCBI Taxonomy" id="693"/>
    <lineage>
        <taxon>Bacteria</taxon>
        <taxon>Pseudomonadati</taxon>
        <taxon>Pseudomonadota</taxon>
        <taxon>Gammaproteobacteria</taxon>
        <taxon>Vibrionales</taxon>
        <taxon>Vibrionaceae</taxon>
        <taxon>Vibrio</taxon>
    </lineage>
</organism>
<dbReference type="Pfam" id="PF22640">
    <property type="entry name" value="ManC_GMP_beta-helix"/>
    <property type="match status" value="1"/>
</dbReference>
<evidence type="ECO:0000256" key="6">
    <source>
        <dbReference type="ARBA" id="ARBA00022741"/>
    </source>
</evidence>
<feature type="domain" description="Mannose-6-phosphate isomerase type II C-terminal" evidence="11">
    <location>
        <begin position="359"/>
        <end position="473"/>
    </location>
</feature>
<comment type="pathway">
    <text evidence="1">Nucleotide-sugar biosynthesis; GDP-alpha-D-mannose biosynthesis; GDP-alpha-D-mannose from alpha-D-mannose 1-phosphate (GTP route): step 1/1.</text>
</comment>
<dbReference type="UniPathway" id="UPA00126">
    <property type="reaction ID" value="UER00930"/>
</dbReference>
<dbReference type="InterPro" id="IPR006375">
    <property type="entry name" value="Man1P_GuaTrfase/Man6P_Isoase"/>
</dbReference>
<evidence type="ECO:0000256" key="7">
    <source>
        <dbReference type="ARBA" id="ARBA00023134"/>
    </source>
</evidence>
<evidence type="ECO:0000259" key="10">
    <source>
        <dbReference type="Pfam" id="PF00483"/>
    </source>
</evidence>
<dbReference type="CDD" id="cd02509">
    <property type="entry name" value="GDP-M1P_Guanylyltransferase"/>
    <property type="match status" value="1"/>
</dbReference>
<dbReference type="STRING" id="693.AKJ17_16315"/>
<dbReference type="OrthoDB" id="9806359at2"/>
<dbReference type="InterPro" id="IPR011051">
    <property type="entry name" value="RmlC_Cupin_sf"/>
</dbReference>
<dbReference type="InterPro" id="IPR014710">
    <property type="entry name" value="RmlC-like_jellyroll"/>
</dbReference>
<name>A0A0M0HKC0_VIBNE</name>
<dbReference type="InterPro" id="IPR001538">
    <property type="entry name" value="Man6P_isomerase-2_C"/>
</dbReference>
<keyword evidence="5 13" id="KW-0548">Nucleotidyltransferase</keyword>
<proteinExistence type="inferred from homology"/>
<evidence type="ECO:0000313" key="13">
    <source>
        <dbReference type="EMBL" id="KOO02252.1"/>
    </source>
</evidence>
<dbReference type="FunFam" id="3.90.550.10:FF:000046">
    <property type="entry name" value="Mannose-1-phosphate guanylyltransferase (GDP)"/>
    <property type="match status" value="1"/>
</dbReference>
<comment type="caution">
    <text evidence="13">The sequence shown here is derived from an EMBL/GenBank/DDBJ whole genome shotgun (WGS) entry which is preliminary data.</text>
</comment>
<protein>
    <recommendedName>
        <fullName evidence="3">mannose-1-phosphate guanylyltransferase</fullName>
        <ecNumber evidence="3">2.7.7.13</ecNumber>
    </recommendedName>
</protein>
<reference evidence="14" key="1">
    <citation type="submission" date="2015-08" db="EMBL/GenBank/DDBJ databases">
        <title>Vibrio galatheae sp. nov., a novel member of the Vibrionaceae family isolated from the Solomon Islands.</title>
        <authorList>
            <person name="Giubergia S."/>
            <person name="Machado H."/>
            <person name="Mateiu R.V."/>
            <person name="Gram L."/>
        </authorList>
    </citation>
    <scope>NUCLEOTIDE SEQUENCE [LARGE SCALE GENOMIC DNA]</scope>
    <source>
        <strain evidence="14">DSM 19584</strain>
    </source>
</reference>
<evidence type="ECO:0000259" key="12">
    <source>
        <dbReference type="Pfam" id="PF22640"/>
    </source>
</evidence>
<dbReference type="InterPro" id="IPR051161">
    <property type="entry name" value="Mannose-6P_isomerase_type2"/>
</dbReference>
<dbReference type="AlphaFoldDB" id="A0A0M0HKC0"/>
<dbReference type="PANTHER" id="PTHR46390:SF1">
    <property type="entry name" value="MANNOSE-1-PHOSPHATE GUANYLYLTRANSFERASE"/>
    <property type="match status" value="1"/>
</dbReference>
<dbReference type="NCBIfam" id="TIGR01479">
    <property type="entry name" value="GMP_PMI"/>
    <property type="match status" value="1"/>
</dbReference>
<keyword evidence="6" id="KW-0547">Nucleotide-binding</keyword>
<dbReference type="Gene3D" id="2.60.120.10">
    <property type="entry name" value="Jelly Rolls"/>
    <property type="match status" value="1"/>
</dbReference>
<comment type="catalytic activity">
    <reaction evidence="8">
        <text>alpha-D-mannose 1-phosphate + GTP + H(+) = GDP-alpha-D-mannose + diphosphate</text>
        <dbReference type="Rhea" id="RHEA:15229"/>
        <dbReference type="ChEBI" id="CHEBI:15378"/>
        <dbReference type="ChEBI" id="CHEBI:33019"/>
        <dbReference type="ChEBI" id="CHEBI:37565"/>
        <dbReference type="ChEBI" id="CHEBI:57527"/>
        <dbReference type="ChEBI" id="CHEBI:58409"/>
        <dbReference type="EC" id="2.7.7.13"/>
    </reaction>
</comment>
<dbReference type="InterPro" id="IPR005835">
    <property type="entry name" value="NTP_transferase_dom"/>
</dbReference>
<dbReference type="GO" id="GO:0000271">
    <property type="term" value="P:polysaccharide biosynthetic process"/>
    <property type="evidence" value="ECO:0007669"/>
    <property type="project" value="InterPro"/>
</dbReference>
<dbReference type="SUPFAM" id="SSF53448">
    <property type="entry name" value="Nucleotide-diphospho-sugar transferases"/>
    <property type="match status" value="1"/>
</dbReference>
<evidence type="ECO:0000256" key="8">
    <source>
        <dbReference type="ARBA" id="ARBA00047343"/>
    </source>
</evidence>
<comment type="similarity">
    <text evidence="2 9">Belongs to the mannose-6-phosphate isomerase type 2 family.</text>
</comment>
<dbReference type="InterPro" id="IPR029044">
    <property type="entry name" value="Nucleotide-diphossugar_trans"/>
</dbReference>
<keyword evidence="14" id="KW-1185">Reference proteome</keyword>
<dbReference type="CDD" id="cd02213">
    <property type="entry name" value="cupin_PMI_typeII_C"/>
    <property type="match status" value="1"/>
</dbReference>
<keyword evidence="4 13" id="KW-0808">Transferase</keyword>
<sequence>MSLIPVIMAGGTGSRLWPLSRELYPKQFLTVANDLSMLQQTFMRLKGIEHQAPLLICNEEHRFIAAEQVRLGGFSHSGIILEPVGRNTAPAIALAALQAIQQEGEDAILLVLAADHMIENTSAFEQSVKNALPHALDGKLVTFGIVPTAPETGYGYIKRGAKSSVKAFPNSLSDAHYVDSFVEKPDKFKAQAYVDSGEYYWNSGMFMFKASRYIEELKQHCPAILDACKSALIGAQADMDFIRVDKALFEACPDDSIDYAVMEKTKNATVVAMDAGWSDVGSWSALWEVSEKDSDDNVTKGDIIAVNSKSNYLLAENKLIATVGIDNLIVVETKDAILVADKEQVQDVKSVVNHLKESNRTEHRVHREVYRPWGKYDSIDLGTRDQVKRITVKPGEKLSIQMHHHRAEHWVVVAGTAKVTNGEQTTLVTEDQSIYIPLGTVHALENPGKIPLEIIEIQTGSYLGEDDIVRFEDRYGRN</sequence>
<evidence type="ECO:0000256" key="4">
    <source>
        <dbReference type="ARBA" id="ARBA00022679"/>
    </source>
</evidence>
<evidence type="ECO:0000256" key="5">
    <source>
        <dbReference type="ARBA" id="ARBA00022695"/>
    </source>
</evidence>
<feature type="domain" description="MannoseP isomerase/GMP-like beta-helix" evidence="12">
    <location>
        <begin position="301"/>
        <end position="355"/>
    </location>
</feature>
<dbReference type="PANTHER" id="PTHR46390">
    <property type="entry name" value="MANNOSE-1-PHOSPHATE GUANYLYLTRANSFERASE"/>
    <property type="match status" value="1"/>
</dbReference>
<evidence type="ECO:0000256" key="1">
    <source>
        <dbReference type="ARBA" id="ARBA00004823"/>
    </source>
</evidence>
<dbReference type="FunFam" id="2.60.120.10:FF:000032">
    <property type="entry name" value="Mannose-1-phosphate guanylyltransferase/mannose-6-phosphate isomerase"/>
    <property type="match status" value="1"/>
</dbReference>
<evidence type="ECO:0000313" key="14">
    <source>
        <dbReference type="Proteomes" id="UP000037515"/>
    </source>
</evidence>
<evidence type="ECO:0000256" key="9">
    <source>
        <dbReference type="RuleBase" id="RU004190"/>
    </source>
</evidence>
<evidence type="ECO:0000256" key="3">
    <source>
        <dbReference type="ARBA" id="ARBA00012387"/>
    </source>
</evidence>
<dbReference type="EMBL" id="LHPJ01000018">
    <property type="protein sequence ID" value="KOO02252.1"/>
    <property type="molecule type" value="Genomic_DNA"/>
</dbReference>
<accession>A0A0M0HKC0</accession>
<dbReference type="Pfam" id="PF00483">
    <property type="entry name" value="NTP_transferase"/>
    <property type="match status" value="1"/>
</dbReference>
<dbReference type="Pfam" id="PF01050">
    <property type="entry name" value="MannoseP_isomer"/>
    <property type="match status" value="1"/>
</dbReference>
<dbReference type="InterPro" id="IPR054566">
    <property type="entry name" value="ManC/GMP-like_b-helix"/>
</dbReference>
<feature type="domain" description="Nucleotidyl transferase" evidence="10">
    <location>
        <begin position="5"/>
        <end position="294"/>
    </location>
</feature>